<proteinExistence type="predicted"/>
<protein>
    <submittedName>
        <fullName evidence="2">TerC family protein</fullName>
    </submittedName>
</protein>
<dbReference type="Proteomes" id="UP000095281">
    <property type="component" value="Unplaced"/>
</dbReference>
<reference evidence="2" key="1">
    <citation type="submission" date="2016-11" db="UniProtKB">
        <authorList>
            <consortium name="WormBaseParasite"/>
        </authorList>
    </citation>
    <scope>IDENTIFICATION</scope>
</reference>
<keyword evidence="1" id="KW-1185">Reference proteome</keyword>
<name>A0A1I8BQ52_MELHA</name>
<accession>A0A1I8BQ52</accession>
<sequence>VMAIFVAFLIACSMVFVPAINASHKKTTKKH</sequence>
<dbReference type="AlphaFoldDB" id="A0A1I8BQ52"/>
<evidence type="ECO:0000313" key="2">
    <source>
        <dbReference type="WBParaSite" id="MhA1_Contig38.frz3.gene5"/>
    </source>
</evidence>
<organism evidence="1 2">
    <name type="scientific">Meloidogyne hapla</name>
    <name type="common">Root-knot nematode worm</name>
    <dbReference type="NCBI Taxonomy" id="6305"/>
    <lineage>
        <taxon>Eukaryota</taxon>
        <taxon>Metazoa</taxon>
        <taxon>Ecdysozoa</taxon>
        <taxon>Nematoda</taxon>
        <taxon>Chromadorea</taxon>
        <taxon>Rhabditida</taxon>
        <taxon>Tylenchina</taxon>
        <taxon>Tylenchomorpha</taxon>
        <taxon>Tylenchoidea</taxon>
        <taxon>Meloidogynidae</taxon>
        <taxon>Meloidogyninae</taxon>
        <taxon>Meloidogyne</taxon>
    </lineage>
</organism>
<evidence type="ECO:0000313" key="1">
    <source>
        <dbReference type="Proteomes" id="UP000095281"/>
    </source>
</evidence>
<dbReference type="WBParaSite" id="MhA1_Contig38.frz3.gene5">
    <property type="protein sequence ID" value="MhA1_Contig38.frz3.gene5"/>
    <property type="gene ID" value="MhA1_Contig38.frz3.gene5"/>
</dbReference>